<dbReference type="GO" id="GO:0006749">
    <property type="term" value="P:glutathione metabolic process"/>
    <property type="evidence" value="ECO:0007669"/>
    <property type="project" value="InterPro"/>
</dbReference>
<comment type="caution">
    <text evidence="6">The sequence shown here is derived from an EMBL/GenBank/DDBJ whole genome shotgun (WGS) entry which is preliminary data.</text>
</comment>
<evidence type="ECO:0000259" key="5">
    <source>
        <dbReference type="PROSITE" id="PS50405"/>
    </source>
</evidence>
<keyword evidence="3" id="KW-0963">Cytoplasm</keyword>
<dbReference type="Gene3D" id="3.40.30.10">
    <property type="entry name" value="Glutaredoxin"/>
    <property type="match status" value="1"/>
</dbReference>
<comment type="function">
    <text evidence="3">Is involved in the conjugation of reduced glutathione to a wide number of exogenous and endogenous hydrophobic electrophiles.</text>
</comment>
<dbReference type="SUPFAM" id="SSF52833">
    <property type="entry name" value="Thioredoxin-like"/>
    <property type="match status" value="1"/>
</dbReference>
<dbReference type="InterPro" id="IPR036282">
    <property type="entry name" value="Glutathione-S-Trfase_C_sf"/>
</dbReference>
<dbReference type="InterPro" id="IPR010987">
    <property type="entry name" value="Glutathione-S-Trfase_C-like"/>
</dbReference>
<dbReference type="AlphaFoldDB" id="A0A835A1S7"/>
<dbReference type="FunFam" id="3.40.30.10:FF:000200">
    <property type="entry name" value="Glutathione S-transferase"/>
    <property type="match status" value="1"/>
</dbReference>
<dbReference type="OrthoDB" id="4951845at2759"/>
<dbReference type="SUPFAM" id="SSF47616">
    <property type="entry name" value="GST C-terminal domain-like"/>
    <property type="match status" value="1"/>
</dbReference>
<dbReference type="EMBL" id="JACEFO010002879">
    <property type="protein sequence ID" value="KAF8647010.1"/>
    <property type="molecule type" value="Genomic_DNA"/>
</dbReference>
<dbReference type="CDD" id="cd03185">
    <property type="entry name" value="GST_C_Tau"/>
    <property type="match status" value="1"/>
</dbReference>
<dbReference type="InterPro" id="IPR040079">
    <property type="entry name" value="Glutathione_S-Trfase"/>
</dbReference>
<dbReference type="Proteomes" id="UP000636709">
    <property type="component" value="Unassembled WGS sequence"/>
</dbReference>
<evidence type="ECO:0000256" key="1">
    <source>
        <dbReference type="ARBA" id="ARBA00022679"/>
    </source>
</evidence>
<gene>
    <name evidence="6" type="ORF">HU200_065525</name>
</gene>
<comment type="catalytic activity">
    <reaction evidence="2 3">
        <text>RX + glutathione = an S-substituted glutathione + a halide anion + H(+)</text>
        <dbReference type="Rhea" id="RHEA:16437"/>
        <dbReference type="ChEBI" id="CHEBI:15378"/>
        <dbReference type="ChEBI" id="CHEBI:16042"/>
        <dbReference type="ChEBI" id="CHEBI:17792"/>
        <dbReference type="ChEBI" id="CHEBI:57925"/>
        <dbReference type="ChEBI" id="CHEBI:90779"/>
        <dbReference type="EC" id="2.5.1.18"/>
    </reaction>
</comment>
<proteinExistence type="inferred from homology"/>
<dbReference type="Pfam" id="PF13410">
    <property type="entry name" value="GST_C_2"/>
    <property type="match status" value="1"/>
</dbReference>
<dbReference type="CDD" id="cd03058">
    <property type="entry name" value="GST_N_Tau"/>
    <property type="match status" value="1"/>
</dbReference>
<dbReference type="PANTHER" id="PTHR11260:SF569">
    <property type="entry name" value="GLUTATHIONE TRANSFERASE"/>
    <property type="match status" value="1"/>
</dbReference>
<dbReference type="FunFam" id="1.20.1050.10:FF:000012">
    <property type="entry name" value="Tau class glutathione S-transferase"/>
    <property type="match status" value="1"/>
</dbReference>
<feature type="domain" description="GST C-terminal" evidence="5">
    <location>
        <begin position="87"/>
        <end position="210"/>
    </location>
</feature>
<feature type="domain" description="GST N-terminal" evidence="4">
    <location>
        <begin position="3"/>
        <end position="82"/>
    </location>
</feature>
<accession>A0A835A1S7</accession>
<dbReference type="GO" id="GO:0005829">
    <property type="term" value="C:cytosol"/>
    <property type="evidence" value="ECO:0007669"/>
    <property type="project" value="UniProtKB-SubCell"/>
</dbReference>
<evidence type="ECO:0000313" key="6">
    <source>
        <dbReference type="EMBL" id="KAF8647010.1"/>
    </source>
</evidence>
<reference evidence="6" key="1">
    <citation type="submission" date="2020-07" db="EMBL/GenBank/DDBJ databases">
        <title>Genome sequence and genetic diversity analysis of an under-domesticated orphan crop, white fonio (Digitaria exilis).</title>
        <authorList>
            <person name="Bennetzen J.L."/>
            <person name="Chen S."/>
            <person name="Ma X."/>
            <person name="Wang X."/>
            <person name="Yssel A.E.J."/>
            <person name="Chaluvadi S.R."/>
            <person name="Johnson M."/>
            <person name="Gangashetty P."/>
            <person name="Hamidou F."/>
            <person name="Sanogo M.D."/>
            <person name="Zwaenepoel A."/>
            <person name="Wallace J."/>
            <person name="Van De Peer Y."/>
            <person name="Van Deynze A."/>
        </authorList>
    </citation>
    <scope>NUCLEOTIDE SEQUENCE</scope>
    <source>
        <tissue evidence="6">Leaves</tissue>
    </source>
</reference>
<evidence type="ECO:0000313" key="7">
    <source>
        <dbReference type="Proteomes" id="UP000636709"/>
    </source>
</evidence>
<dbReference type="Gene3D" id="1.20.1050.10">
    <property type="match status" value="1"/>
</dbReference>
<keyword evidence="7" id="KW-1185">Reference proteome</keyword>
<dbReference type="SFLD" id="SFLDS00019">
    <property type="entry name" value="Glutathione_Transferase_(cytos"/>
    <property type="match status" value="1"/>
</dbReference>
<name>A0A835A1S7_9POAL</name>
<dbReference type="InterPro" id="IPR004045">
    <property type="entry name" value="Glutathione_S-Trfase_N"/>
</dbReference>
<dbReference type="PROSITE" id="PS50404">
    <property type="entry name" value="GST_NTER"/>
    <property type="match status" value="1"/>
</dbReference>
<dbReference type="SFLD" id="SFLDG00358">
    <property type="entry name" value="Main_(cytGST)"/>
    <property type="match status" value="1"/>
</dbReference>
<sequence>MSSPVTVIGAVGSLYSHSVEAALCLKGVPYELIQEDLSNKSELLLKHNPVHKKVPVLLHGDHAVCESLVIVEYVDEAFDGPPLLPTDPYDRAMARFWADFMQNKLLELFWLAHWTEGEVQKRFAKEAKENLTLLEVQLRGKRFFAGDTVGYIDIACCVLAPWLSVVEEVTGVIVVDESEYPALRQWEKEYNSYEALKPCLPDRDQLVAYFTENKERYKMFANAWAQR</sequence>
<dbReference type="InterPro" id="IPR036249">
    <property type="entry name" value="Thioredoxin-like_sf"/>
</dbReference>
<comment type="subcellular location">
    <subcellularLocation>
        <location evidence="3">Cytoplasm</location>
        <location evidence="3">Cytosol</location>
    </subcellularLocation>
</comment>
<evidence type="ECO:0000259" key="4">
    <source>
        <dbReference type="PROSITE" id="PS50404"/>
    </source>
</evidence>
<protein>
    <recommendedName>
        <fullName evidence="3">Glutathione S-transferase</fullName>
        <ecNumber evidence="3">2.5.1.18</ecNumber>
    </recommendedName>
</protein>
<dbReference type="SFLD" id="SFLDG01152">
    <property type="entry name" value="Main.3:_Omega-_and_Tau-like"/>
    <property type="match status" value="1"/>
</dbReference>
<dbReference type="EC" id="2.5.1.18" evidence="3"/>
<dbReference type="Gramene" id="Dexi5A01G0038820.1">
    <property type="protein sequence ID" value="Dexi5A01G0038820.1:cds"/>
    <property type="gene ID" value="Dexi5A01G0038820"/>
</dbReference>
<keyword evidence="1 3" id="KW-0808">Transferase</keyword>
<comment type="similarity">
    <text evidence="3">Belongs to the GST superfamily.</text>
</comment>
<dbReference type="Pfam" id="PF02798">
    <property type="entry name" value="GST_N"/>
    <property type="match status" value="1"/>
</dbReference>
<dbReference type="PANTHER" id="PTHR11260">
    <property type="entry name" value="GLUTATHIONE S-TRANSFERASE, GST, SUPERFAMILY, GST DOMAIN CONTAINING"/>
    <property type="match status" value="1"/>
</dbReference>
<organism evidence="6 7">
    <name type="scientific">Digitaria exilis</name>
    <dbReference type="NCBI Taxonomy" id="1010633"/>
    <lineage>
        <taxon>Eukaryota</taxon>
        <taxon>Viridiplantae</taxon>
        <taxon>Streptophyta</taxon>
        <taxon>Embryophyta</taxon>
        <taxon>Tracheophyta</taxon>
        <taxon>Spermatophyta</taxon>
        <taxon>Magnoliopsida</taxon>
        <taxon>Liliopsida</taxon>
        <taxon>Poales</taxon>
        <taxon>Poaceae</taxon>
        <taxon>PACMAD clade</taxon>
        <taxon>Panicoideae</taxon>
        <taxon>Panicodae</taxon>
        <taxon>Paniceae</taxon>
        <taxon>Anthephorinae</taxon>
        <taxon>Digitaria</taxon>
    </lineage>
</organism>
<dbReference type="GO" id="GO:0004364">
    <property type="term" value="F:glutathione transferase activity"/>
    <property type="evidence" value="ECO:0007669"/>
    <property type="project" value="UniProtKB-UniRule"/>
</dbReference>
<evidence type="ECO:0000256" key="3">
    <source>
        <dbReference type="RuleBase" id="RU369102"/>
    </source>
</evidence>
<dbReference type="PROSITE" id="PS50405">
    <property type="entry name" value="GST_CTER"/>
    <property type="match status" value="1"/>
</dbReference>
<evidence type="ECO:0000256" key="2">
    <source>
        <dbReference type="ARBA" id="ARBA00047960"/>
    </source>
</evidence>
<dbReference type="InterPro" id="IPR045073">
    <property type="entry name" value="Omega/Tau-like"/>
</dbReference>
<dbReference type="InterPro" id="IPR045074">
    <property type="entry name" value="GST_C_Tau"/>
</dbReference>